<organism evidence="1 2">
    <name type="scientific">Aspergillus cristatus</name>
    <name type="common">Chinese Fuzhuan brick tea-fermentation fungus</name>
    <name type="synonym">Eurotium cristatum</name>
    <dbReference type="NCBI Taxonomy" id="573508"/>
    <lineage>
        <taxon>Eukaryota</taxon>
        <taxon>Fungi</taxon>
        <taxon>Dikarya</taxon>
        <taxon>Ascomycota</taxon>
        <taxon>Pezizomycotina</taxon>
        <taxon>Eurotiomycetes</taxon>
        <taxon>Eurotiomycetidae</taxon>
        <taxon>Eurotiales</taxon>
        <taxon>Aspergillaceae</taxon>
        <taxon>Aspergillus</taxon>
        <taxon>Aspergillus subgen. Aspergillus</taxon>
    </lineage>
</organism>
<gene>
    <name evidence="1" type="ORF">SI65_05430</name>
</gene>
<evidence type="ECO:0000313" key="2">
    <source>
        <dbReference type="Proteomes" id="UP000094569"/>
    </source>
</evidence>
<dbReference type="OrthoDB" id="10053431at2759"/>
<dbReference type="Pfam" id="PF12239">
    <property type="entry name" value="DUF3605"/>
    <property type="match status" value="1"/>
</dbReference>
<accession>A0A1E3BCW3</accession>
<reference evidence="1 2" key="1">
    <citation type="journal article" date="2016" name="BMC Genomics">
        <title>Comparative genomic and transcriptomic analyses of the Fuzhuan brick tea-fermentation fungus Aspergillus cristatus.</title>
        <authorList>
            <person name="Ge Y."/>
            <person name="Wang Y."/>
            <person name="Liu Y."/>
            <person name="Tan Y."/>
            <person name="Ren X."/>
            <person name="Zhang X."/>
            <person name="Hyde K.D."/>
            <person name="Liu Y."/>
            <person name="Liu Z."/>
        </authorList>
    </citation>
    <scope>NUCLEOTIDE SEQUENCE [LARGE SCALE GENOMIC DNA]</scope>
    <source>
        <strain evidence="1 2">GZAAS20.1005</strain>
    </source>
</reference>
<dbReference type="PANTHER" id="PTHR35020:SF4">
    <property type="entry name" value="N-ACETYLGLUCOSAMINE-INDUCED PROTEIN 1"/>
    <property type="match status" value="1"/>
</dbReference>
<dbReference type="PANTHER" id="PTHR35020">
    <property type="entry name" value="N-ACETYLGLUCOSAMINE-INDUCED PROTEIN 1"/>
    <property type="match status" value="1"/>
</dbReference>
<sequence length="262" mass="30751">MPHSETPSTPVATFTAIDEKLTTAEPAALSLDQSSTSNEPGSLPYWLMNIPRNQWPAECPDFLRNLPEKNIQILSTPDERYKRQDWELVKEFIRTNRIDRFQRLPSDLRKYLEYTTQIKARYGSVMRFVVKERLRWGDGDDLDALKPKGRPFEYDEDIKTLYNDWPYGVEEGIIHLVVWVKFELEDDPATDDLTPRARKEIDDYVKETFCSRVPPERVVWFKNWKSLKSVHAIEHFHVMLYQPDMEFVREITGGDVPLIATV</sequence>
<dbReference type="AlphaFoldDB" id="A0A1E3BCW3"/>
<dbReference type="GO" id="GO:0005737">
    <property type="term" value="C:cytoplasm"/>
    <property type="evidence" value="ECO:0007669"/>
    <property type="project" value="TreeGrafter"/>
</dbReference>
<keyword evidence="2" id="KW-1185">Reference proteome</keyword>
<dbReference type="EMBL" id="JXNT01000005">
    <property type="protein sequence ID" value="ODM18813.1"/>
    <property type="molecule type" value="Genomic_DNA"/>
</dbReference>
<evidence type="ECO:0008006" key="3">
    <source>
        <dbReference type="Google" id="ProtNLM"/>
    </source>
</evidence>
<evidence type="ECO:0000313" key="1">
    <source>
        <dbReference type="EMBL" id="ODM18813.1"/>
    </source>
</evidence>
<dbReference type="InterPro" id="IPR022036">
    <property type="entry name" value="DUF3605"/>
</dbReference>
<proteinExistence type="predicted"/>
<dbReference type="Proteomes" id="UP000094569">
    <property type="component" value="Unassembled WGS sequence"/>
</dbReference>
<comment type="caution">
    <text evidence="1">The sequence shown here is derived from an EMBL/GenBank/DDBJ whole genome shotgun (WGS) entry which is preliminary data.</text>
</comment>
<dbReference type="GO" id="GO:0006044">
    <property type="term" value="P:N-acetylglucosamine metabolic process"/>
    <property type="evidence" value="ECO:0007669"/>
    <property type="project" value="TreeGrafter"/>
</dbReference>
<name>A0A1E3BCW3_ASPCR</name>
<dbReference type="VEuPathDB" id="FungiDB:SI65_05430"/>
<dbReference type="STRING" id="573508.A0A1E3BCW3"/>
<protein>
    <recommendedName>
        <fullName evidence="3">N-acetylglucosamine-induced protein 1</fullName>
    </recommendedName>
</protein>